<name>A0A819CKR2_9BILA</name>
<evidence type="ECO:0000313" key="2">
    <source>
        <dbReference type="Proteomes" id="UP000663881"/>
    </source>
</evidence>
<evidence type="ECO:0000313" key="1">
    <source>
        <dbReference type="EMBL" id="CAF3822389.1"/>
    </source>
</evidence>
<accession>A0A819CKR2</accession>
<dbReference type="AlphaFoldDB" id="A0A819CKR2"/>
<reference evidence="1" key="1">
    <citation type="submission" date="2021-02" db="EMBL/GenBank/DDBJ databases">
        <authorList>
            <person name="Nowell W R."/>
        </authorList>
    </citation>
    <scope>NUCLEOTIDE SEQUENCE</scope>
</reference>
<dbReference type="Proteomes" id="UP000663881">
    <property type="component" value="Unassembled WGS sequence"/>
</dbReference>
<sequence length="118" mass="12817">MTEKKISTVILLIKRIQCFELFFPLPNYLSPSDDGGRCGARSGERLGPRRRSCVEGFEPSVEPGIAGGDDIFFGILNDEPSGAVGGGDLNDDGDGICCFSFNSFVLATTCYKRFKTNH</sequence>
<organism evidence="1 2">
    <name type="scientific">Adineta steineri</name>
    <dbReference type="NCBI Taxonomy" id="433720"/>
    <lineage>
        <taxon>Eukaryota</taxon>
        <taxon>Metazoa</taxon>
        <taxon>Spiralia</taxon>
        <taxon>Gnathifera</taxon>
        <taxon>Rotifera</taxon>
        <taxon>Eurotatoria</taxon>
        <taxon>Bdelloidea</taxon>
        <taxon>Adinetida</taxon>
        <taxon>Adinetidae</taxon>
        <taxon>Adineta</taxon>
    </lineage>
</organism>
<gene>
    <name evidence="1" type="ORF">OKA104_LOCUS19762</name>
</gene>
<dbReference type="EMBL" id="CAJOAY010001286">
    <property type="protein sequence ID" value="CAF3822389.1"/>
    <property type="molecule type" value="Genomic_DNA"/>
</dbReference>
<comment type="caution">
    <text evidence="1">The sequence shown here is derived from an EMBL/GenBank/DDBJ whole genome shotgun (WGS) entry which is preliminary data.</text>
</comment>
<proteinExistence type="predicted"/>
<protein>
    <submittedName>
        <fullName evidence="1">Uncharacterized protein</fullName>
    </submittedName>
</protein>